<reference evidence="12 13" key="1">
    <citation type="journal article" date="2016" name="Nat. Commun.">
        <title>Thousands of microbial genomes shed light on interconnected biogeochemical processes in an aquifer system.</title>
        <authorList>
            <person name="Anantharaman K."/>
            <person name="Brown C.T."/>
            <person name="Hug L.A."/>
            <person name="Sharon I."/>
            <person name="Castelle C.J."/>
            <person name="Probst A.J."/>
            <person name="Thomas B.C."/>
            <person name="Singh A."/>
            <person name="Wilkins M.J."/>
            <person name="Karaoz U."/>
            <person name="Brodie E.L."/>
            <person name="Williams K.H."/>
            <person name="Hubbard S.S."/>
            <person name="Banfield J.F."/>
        </authorList>
    </citation>
    <scope>NUCLEOTIDE SEQUENCE [LARGE SCALE GENOMIC DNA]</scope>
</reference>
<dbReference type="SUPFAM" id="SSF48179">
    <property type="entry name" value="6-phosphogluconate dehydrogenase C-terminal domain-like"/>
    <property type="match status" value="1"/>
</dbReference>
<evidence type="ECO:0000313" key="13">
    <source>
        <dbReference type="Proteomes" id="UP000176634"/>
    </source>
</evidence>
<feature type="binding site" evidence="10">
    <location>
        <position position="30"/>
    </location>
    <ligand>
        <name>NAD(+)</name>
        <dbReference type="ChEBI" id="CHEBI:57540"/>
    </ligand>
</feature>
<feature type="binding site" evidence="10">
    <location>
        <position position="92"/>
    </location>
    <ligand>
        <name>NAD(+)</name>
        <dbReference type="ChEBI" id="CHEBI:57540"/>
    </ligand>
</feature>
<dbReference type="PANTHER" id="PTHR43750">
    <property type="entry name" value="UDP-GLUCOSE 6-DEHYDROGENASE TUAD"/>
    <property type="match status" value="1"/>
</dbReference>
<dbReference type="InterPro" id="IPR036291">
    <property type="entry name" value="NAD(P)-bd_dom_sf"/>
</dbReference>
<dbReference type="InterPro" id="IPR017476">
    <property type="entry name" value="UDP-Glc/GDP-Man"/>
</dbReference>
<dbReference type="InterPro" id="IPR014027">
    <property type="entry name" value="UDP-Glc/GDP-Man_DH_C"/>
</dbReference>
<dbReference type="STRING" id="1798705.A2563_04425"/>
<dbReference type="Pfam" id="PF00984">
    <property type="entry name" value="UDPG_MGDP_dh"/>
    <property type="match status" value="1"/>
</dbReference>
<dbReference type="GO" id="GO:0000271">
    <property type="term" value="P:polysaccharide biosynthetic process"/>
    <property type="evidence" value="ECO:0007669"/>
    <property type="project" value="InterPro"/>
</dbReference>
<feature type="binding site" evidence="9">
    <location>
        <position position="341"/>
    </location>
    <ligand>
        <name>substrate</name>
    </ligand>
</feature>
<protein>
    <recommendedName>
        <fullName evidence="3 7">UDP-glucose 6-dehydrogenase</fullName>
        <ecNumber evidence="3 7">1.1.1.22</ecNumber>
    </recommendedName>
</protein>
<feature type="binding site" evidence="9">
    <location>
        <begin position="166"/>
        <end position="169"/>
    </location>
    <ligand>
        <name>substrate</name>
    </ligand>
</feature>
<evidence type="ECO:0000256" key="9">
    <source>
        <dbReference type="PIRSR" id="PIRSR500134-2"/>
    </source>
</evidence>
<dbReference type="UniPathway" id="UPA00038">
    <property type="reaction ID" value="UER00491"/>
</dbReference>
<feature type="binding site" evidence="10">
    <location>
        <position position="169"/>
    </location>
    <ligand>
        <name>NAD(+)</name>
        <dbReference type="ChEBI" id="CHEBI:57540"/>
    </ligand>
</feature>
<dbReference type="SUPFAM" id="SSF51735">
    <property type="entry name" value="NAD(P)-binding Rossmann-fold domains"/>
    <property type="match status" value="1"/>
</dbReference>
<evidence type="ECO:0000256" key="3">
    <source>
        <dbReference type="ARBA" id="ARBA00012954"/>
    </source>
</evidence>
<keyword evidence="4 7" id="KW-0560">Oxidoreductase</keyword>
<sequence>MQTLYIGAGYVGSCSAAVMAKFGHNAVVYDVNKERIGVFNTFNRDLIEASFFEQDLSSLIIQNKQRMVFLDDYSQFSNYFDSADVIFICVPTPLKDDDVGDYDLSYFEAALSELSAALTKRNGGAQEKYVVVAVKSTVPIETQERVARDFEKAGVKNFGVVSNPEFLVEGQAIKDSFSPDRVVVGASQEKDFSVMRELYQRFYNAPGVGYIEVNPREAAAGKLLSNYVLLSRLVTTFNVIGRTSEVIPGIQFEKLRKIITTDKRIGSYGFYNNIYAGGSCLTKDSSALAHQIESASGNTDQIRNILGGNLFHFDNFVERISKDAKFSIKGKTLAVFGLSFKRDTNDIRNSGAADMVARLIEGGAAQLRVYDPVANEMFKRHFGDKYGDKVYYCESEQEALQGSAGCLILTDWPQFSTLDQLILKVCPAPYLVVDGRRMISQSYNKLQDAGYDVVAVGSPFLKGKS</sequence>
<dbReference type="Proteomes" id="UP000176634">
    <property type="component" value="Unassembled WGS sequence"/>
</dbReference>
<keyword evidence="5 7" id="KW-0520">NAD</keyword>
<evidence type="ECO:0000256" key="7">
    <source>
        <dbReference type="PIRNR" id="PIRNR000124"/>
    </source>
</evidence>
<dbReference type="GO" id="GO:0003979">
    <property type="term" value="F:UDP-glucose 6-dehydrogenase activity"/>
    <property type="evidence" value="ECO:0007669"/>
    <property type="project" value="UniProtKB-EC"/>
</dbReference>
<comment type="similarity">
    <text evidence="2 7">Belongs to the UDP-glucose/GDP-mannose dehydrogenase family.</text>
</comment>
<dbReference type="GO" id="GO:0006065">
    <property type="term" value="P:UDP-glucuronate biosynthetic process"/>
    <property type="evidence" value="ECO:0007669"/>
    <property type="project" value="UniProtKB-UniPathway"/>
</dbReference>
<dbReference type="NCBIfam" id="TIGR03026">
    <property type="entry name" value="NDP-sugDHase"/>
    <property type="match status" value="1"/>
</dbReference>
<feature type="binding site" evidence="10">
    <location>
        <position position="35"/>
    </location>
    <ligand>
        <name>NAD(+)</name>
        <dbReference type="ChEBI" id="CHEBI:57540"/>
    </ligand>
</feature>
<feature type="active site" description="Nucleophile" evidence="8">
    <location>
        <position position="280"/>
    </location>
</feature>
<dbReference type="PIRSF" id="PIRSF000124">
    <property type="entry name" value="UDPglc_GDPman_dh"/>
    <property type="match status" value="1"/>
</dbReference>
<dbReference type="EC" id="1.1.1.22" evidence="3 7"/>
<feature type="binding site" evidence="10">
    <location>
        <position position="137"/>
    </location>
    <ligand>
        <name>NAD(+)</name>
        <dbReference type="ChEBI" id="CHEBI:57540"/>
    </ligand>
</feature>
<dbReference type="InterPro" id="IPR014026">
    <property type="entry name" value="UDP-Glc/GDP-Man_DH_dimer"/>
</dbReference>
<evidence type="ECO:0000256" key="1">
    <source>
        <dbReference type="ARBA" id="ARBA00004701"/>
    </source>
</evidence>
<evidence type="ECO:0000256" key="8">
    <source>
        <dbReference type="PIRSR" id="PIRSR500134-1"/>
    </source>
</evidence>
<evidence type="ECO:0000256" key="4">
    <source>
        <dbReference type="ARBA" id="ARBA00023002"/>
    </source>
</evidence>
<evidence type="ECO:0000256" key="5">
    <source>
        <dbReference type="ARBA" id="ARBA00023027"/>
    </source>
</evidence>
<dbReference type="GO" id="GO:0051287">
    <property type="term" value="F:NAD binding"/>
    <property type="evidence" value="ECO:0007669"/>
    <property type="project" value="InterPro"/>
</dbReference>
<proteinExistence type="inferred from homology"/>
<dbReference type="EMBL" id="MFRA01000005">
    <property type="protein sequence ID" value="OGH92882.1"/>
    <property type="molecule type" value="Genomic_DNA"/>
</dbReference>
<dbReference type="InterPro" id="IPR028357">
    <property type="entry name" value="UDPglc_DH_bac"/>
</dbReference>
<comment type="catalytic activity">
    <reaction evidence="6 7">
        <text>UDP-alpha-D-glucose + 2 NAD(+) + H2O = UDP-alpha-D-glucuronate + 2 NADH + 3 H(+)</text>
        <dbReference type="Rhea" id="RHEA:23596"/>
        <dbReference type="ChEBI" id="CHEBI:15377"/>
        <dbReference type="ChEBI" id="CHEBI:15378"/>
        <dbReference type="ChEBI" id="CHEBI:57540"/>
        <dbReference type="ChEBI" id="CHEBI:57945"/>
        <dbReference type="ChEBI" id="CHEBI:58052"/>
        <dbReference type="ChEBI" id="CHEBI:58885"/>
        <dbReference type="EC" id="1.1.1.22"/>
    </reaction>
</comment>
<dbReference type="PANTHER" id="PTHR43750:SF3">
    <property type="entry name" value="UDP-GLUCOSE 6-DEHYDROGENASE TUAD"/>
    <property type="match status" value="1"/>
</dbReference>
<feature type="domain" description="UDP-glucose/GDP-mannose dehydrogenase C-terminal" evidence="11">
    <location>
        <begin position="334"/>
        <end position="441"/>
    </location>
</feature>
<evidence type="ECO:0000256" key="6">
    <source>
        <dbReference type="ARBA" id="ARBA00047473"/>
    </source>
</evidence>
<feature type="binding site" evidence="9">
    <location>
        <position position="222"/>
    </location>
    <ligand>
        <name>substrate</name>
    </ligand>
</feature>
<gene>
    <name evidence="12" type="ORF">A2563_04425</name>
</gene>
<dbReference type="Pfam" id="PF03721">
    <property type="entry name" value="UDPG_MGDP_dh_N"/>
    <property type="match status" value="1"/>
</dbReference>
<feature type="binding site" evidence="9">
    <location>
        <position position="277"/>
    </location>
    <ligand>
        <name>substrate</name>
    </ligand>
</feature>
<organism evidence="12 13">
    <name type="scientific">Candidatus Magasanikbacteria bacterium RIFOXYD1_FULL_40_23</name>
    <dbReference type="NCBI Taxonomy" id="1798705"/>
    <lineage>
        <taxon>Bacteria</taxon>
        <taxon>Candidatus Magasanikiibacteriota</taxon>
    </lineage>
</organism>
<dbReference type="InterPro" id="IPR036220">
    <property type="entry name" value="UDP-Glc/GDP-Man_DH_C_sf"/>
</dbReference>
<dbReference type="PIRSF" id="PIRSF500134">
    <property type="entry name" value="UDPglc_DH_bac"/>
    <property type="match status" value="1"/>
</dbReference>
<evidence type="ECO:0000259" key="11">
    <source>
        <dbReference type="SMART" id="SM00984"/>
    </source>
</evidence>
<dbReference type="InterPro" id="IPR001732">
    <property type="entry name" value="UDP-Glc/GDP-Man_DH_N"/>
</dbReference>
<accession>A0A1F6P9N8</accession>
<dbReference type="SUPFAM" id="SSF52413">
    <property type="entry name" value="UDP-glucose/GDP-mannose dehydrogenase C-terminal domain"/>
    <property type="match status" value="1"/>
</dbReference>
<evidence type="ECO:0000256" key="10">
    <source>
        <dbReference type="PIRSR" id="PIRSR500134-3"/>
    </source>
</evidence>
<comment type="caution">
    <text evidence="12">The sequence shown here is derived from an EMBL/GenBank/DDBJ whole genome shotgun (WGS) entry which is preliminary data.</text>
</comment>
<dbReference type="AlphaFoldDB" id="A0A1F6P9N8"/>
<dbReference type="SMART" id="SM00984">
    <property type="entry name" value="UDPG_MGDP_dh_C"/>
    <property type="match status" value="1"/>
</dbReference>
<comment type="pathway">
    <text evidence="1">Nucleotide-sugar biosynthesis; UDP-alpha-D-glucuronate biosynthesis; UDP-alpha-D-glucuronate from UDP-alpha-D-glucose: step 1/1.</text>
</comment>
<evidence type="ECO:0000313" key="12">
    <source>
        <dbReference type="EMBL" id="OGH92882.1"/>
    </source>
</evidence>
<name>A0A1F6P9N8_9BACT</name>
<dbReference type="InterPro" id="IPR008927">
    <property type="entry name" value="6-PGluconate_DH-like_C_sf"/>
</dbReference>
<evidence type="ECO:0000256" key="2">
    <source>
        <dbReference type="ARBA" id="ARBA00006601"/>
    </source>
</evidence>
<dbReference type="Pfam" id="PF03720">
    <property type="entry name" value="UDPG_MGDP_dh_C"/>
    <property type="match status" value="1"/>
</dbReference>
<feature type="binding site" evidence="10">
    <location>
        <position position="283"/>
    </location>
    <ligand>
        <name>NAD(+)</name>
        <dbReference type="ChEBI" id="CHEBI:57540"/>
    </ligand>
</feature>
<dbReference type="Gene3D" id="3.40.50.720">
    <property type="entry name" value="NAD(P)-binding Rossmann-like Domain"/>
    <property type="match status" value="2"/>
</dbReference>
<feature type="binding site" evidence="10">
    <location>
        <position position="348"/>
    </location>
    <ligand>
        <name>NAD(+)</name>
        <dbReference type="ChEBI" id="CHEBI:57540"/>
    </ligand>
</feature>